<comment type="subcellular location">
    <subcellularLocation>
        <location evidence="7">Cytoplasm</location>
    </subcellularLocation>
</comment>
<dbReference type="PANTHER" id="PTHR11265:SF0">
    <property type="entry name" value="12S RRNA N4-METHYLCYTIDINE METHYLTRANSFERASE"/>
    <property type="match status" value="1"/>
</dbReference>
<dbReference type="InterPro" id="IPR023397">
    <property type="entry name" value="SAM-dep_MeTrfase_MraW_recog"/>
</dbReference>
<keyword evidence="9" id="KW-1185">Reference proteome</keyword>
<dbReference type="OrthoDB" id="9806637at2"/>
<evidence type="ECO:0000256" key="1">
    <source>
        <dbReference type="ARBA" id="ARBA00010396"/>
    </source>
</evidence>
<protein>
    <recommendedName>
        <fullName evidence="7">Ribosomal RNA small subunit methyltransferase H</fullName>
        <ecNumber evidence="7">2.1.1.199</ecNumber>
    </recommendedName>
    <alternativeName>
        <fullName evidence="7">16S rRNA m(4)C1402 methyltransferase</fullName>
    </alternativeName>
    <alternativeName>
        <fullName evidence="7">rRNA (cytosine-N(4)-)-methyltransferase RsmH</fullName>
    </alternativeName>
</protein>
<feature type="binding site" evidence="7">
    <location>
        <position position="104"/>
    </location>
    <ligand>
        <name>S-adenosyl-L-methionine</name>
        <dbReference type="ChEBI" id="CHEBI:59789"/>
    </ligand>
</feature>
<dbReference type="NCBIfam" id="TIGR00006">
    <property type="entry name" value="16S rRNA (cytosine(1402)-N(4))-methyltransferase RsmH"/>
    <property type="match status" value="1"/>
</dbReference>
<dbReference type="SUPFAM" id="SSF81799">
    <property type="entry name" value="Putative methyltransferase TM0872, insert domain"/>
    <property type="match status" value="1"/>
</dbReference>
<feature type="binding site" evidence="7">
    <location>
        <position position="111"/>
    </location>
    <ligand>
        <name>S-adenosyl-L-methionine</name>
        <dbReference type="ChEBI" id="CHEBI:59789"/>
    </ligand>
</feature>
<feature type="binding site" evidence="7">
    <location>
        <position position="82"/>
    </location>
    <ligand>
        <name>S-adenosyl-L-methionine</name>
        <dbReference type="ChEBI" id="CHEBI:59789"/>
    </ligand>
</feature>
<dbReference type="AlphaFoldDB" id="A0A2V1GZL5"/>
<organism evidence="8 9">
    <name type="scientific">Pelagibaculum spongiae</name>
    <dbReference type="NCBI Taxonomy" id="2080658"/>
    <lineage>
        <taxon>Bacteria</taxon>
        <taxon>Pseudomonadati</taxon>
        <taxon>Pseudomonadota</taxon>
        <taxon>Gammaproteobacteria</taxon>
        <taxon>Oceanospirillales</taxon>
        <taxon>Pelagibaculum</taxon>
    </lineage>
</organism>
<evidence type="ECO:0000313" key="9">
    <source>
        <dbReference type="Proteomes" id="UP000244906"/>
    </source>
</evidence>
<keyword evidence="5 7" id="KW-0808">Transferase</keyword>
<reference evidence="8 9" key="1">
    <citation type="submission" date="2018-04" db="EMBL/GenBank/DDBJ databases">
        <title>Thalassorhabdus spongiae gen. nov., sp. nov., isolated from a marine sponge in South-West Iceland.</title>
        <authorList>
            <person name="Knobloch S."/>
            <person name="Daussin A."/>
            <person name="Johannsson R."/>
            <person name="Marteinsson V.T."/>
        </authorList>
    </citation>
    <scope>NUCLEOTIDE SEQUENCE [LARGE SCALE GENOMIC DNA]</scope>
    <source>
        <strain evidence="8 9">Hp12</strain>
    </source>
</reference>
<dbReference type="GO" id="GO:0071424">
    <property type="term" value="F:rRNA (cytosine-N4-)-methyltransferase activity"/>
    <property type="evidence" value="ECO:0007669"/>
    <property type="project" value="UniProtKB-UniRule"/>
</dbReference>
<dbReference type="InterPro" id="IPR002903">
    <property type="entry name" value="RsmH"/>
</dbReference>
<gene>
    <name evidence="7" type="primary">rsmH</name>
    <name evidence="8" type="ORF">DC094_02320</name>
</gene>
<proteinExistence type="inferred from homology"/>
<evidence type="ECO:0000256" key="3">
    <source>
        <dbReference type="ARBA" id="ARBA00022552"/>
    </source>
</evidence>
<dbReference type="PANTHER" id="PTHR11265">
    <property type="entry name" value="S-ADENOSYL-METHYLTRANSFERASE MRAW"/>
    <property type="match status" value="1"/>
</dbReference>
<dbReference type="EMBL" id="QDDL01000001">
    <property type="protein sequence ID" value="PVZ71879.1"/>
    <property type="molecule type" value="Genomic_DNA"/>
</dbReference>
<comment type="function">
    <text evidence="7">Specifically methylates the N4 position of cytidine in position 1402 (C1402) of 16S rRNA.</text>
</comment>
<comment type="catalytic activity">
    <reaction evidence="7">
        <text>cytidine(1402) in 16S rRNA + S-adenosyl-L-methionine = N(4)-methylcytidine(1402) in 16S rRNA + S-adenosyl-L-homocysteine + H(+)</text>
        <dbReference type="Rhea" id="RHEA:42928"/>
        <dbReference type="Rhea" id="RHEA-COMP:10286"/>
        <dbReference type="Rhea" id="RHEA-COMP:10287"/>
        <dbReference type="ChEBI" id="CHEBI:15378"/>
        <dbReference type="ChEBI" id="CHEBI:57856"/>
        <dbReference type="ChEBI" id="CHEBI:59789"/>
        <dbReference type="ChEBI" id="CHEBI:74506"/>
        <dbReference type="ChEBI" id="CHEBI:82748"/>
        <dbReference type="EC" id="2.1.1.199"/>
    </reaction>
</comment>
<feature type="binding site" evidence="7">
    <location>
        <begin position="36"/>
        <end position="38"/>
    </location>
    <ligand>
        <name>S-adenosyl-L-methionine</name>
        <dbReference type="ChEBI" id="CHEBI:59789"/>
    </ligand>
</feature>
<dbReference type="Gene3D" id="1.10.150.170">
    <property type="entry name" value="Putative methyltransferase TM0872, insert domain"/>
    <property type="match status" value="1"/>
</dbReference>
<comment type="similarity">
    <text evidence="1 7">Belongs to the methyltransferase superfamily. RsmH family.</text>
</comment>
<dbReference type="FunFam" id="1.10.150.170:FF:000001">
    <property type="entry name" value="Ribosomal RNA small subunit methyltransferase H"/>
    <property type="match status" value="1"/>
</dbReference>
<feature type="binding site" evidence="7">
    <location>
        <position position="56"/>
    </location>
    <ligand>
        <name>S-adenosyl-L-methionine</name>
        <dbReference type="ChEBI" id="CHEBI:59789"/>
    </ligand>
</feature>
<dbReference type="GO" id="GO:0070475">
    <property type="term" value="P:rRNA base methylation"/>
    <property type="evidence" value="ECO:0007669"/>
    <property type="project" value="UniProtKB-UniRule"/>
</dbReference>
<keyword evidence="2 7" id="KW-0963">Cytoplasm</keyword>
<dbReference type="HAMAP" id="MF_01007">
    <property type="entry name" value="16SrRNA_methyltr_H"/>
    <property type="match status" value="1"/>
</dbReference>
<keyword evidence="3 7" id="KW-0698">rRNA processing</keyword>
<dbReference type="GO" id="GO:0005737">
    <property type="term" value="C:cytoplasm"/>
    <property type="evidence" value="ECO:0007669"/>
    <property type="project" value="UniProtKB-SubCell"/>
</dbReference>
<dbReference type="SUPFAM" id="SSF53335">
    <property type="entry name" value="S-adenosyl-L-methionine-dependent methyltransferases"/>
    <property type="match status" value="1"/>
</dbReference>
<evidence type="ECO:0000256" key="6">
    <source>
        <dbReference type="ARBA" id="ARBA00022691"/>
    </source>
</evidence>
<dbReference type="Proteomes" id="UP000244906">
    <property type="component" value="Unassembled WGS sequence"/>
</dbReference>
<evidence type="ECO:0000313" key="8">
    <source>
        <dbReference type="EMBL" id="PVZ71879.1"/>
    </source>
</evidence>
<dbReference type="PIRSF" id="PIRSF004486">
    <property type="entry name" value="MraW"/>
    <property type="match status" value="1"/>
</dbReference>
<keyword evidence="6 7" id="KW-0949">S-adenosyl-L-methionine</keyword>
<keyword evidence="4 7" id="KW-0489">Methyltransferase</keyword>
<evidence type="ECO:0000256" key="5">
    <source>
        <dbReference type="ARBA" id="ARBA00022679"/>
    </source>
</evidence>
<dbReference type="Gene3D" id="3.40.50.150">
    <property type="entry name" value="Vaccinia Virus protein VP39"/>
    <property type="match status" value="1"/>
</dbReference>
<dbReference type="InterPro" id="IPR029063">
    <property type="entry name" value="SAM-dependent_MTases_sf"/>
</dbReference>
<comment type="caution">
    <text evidence="8">The sequence shown here is derived from an EMBL/GenBank/DDBJ whole genome shotgun (WGS) entry which is preliminary data.</text>
</comment>
<sequence>MSNEQYSHKPVLFEACIDGLNIKPSGRYLDGTFGRGGHSRGILEKLDQDGELWVVDRDPEALAVADALAAEDSRVKVCRGSFADLAEMIDLDQYGASFDGVLFDFGVSSPQLDDARRGFSFLRDGPLDMRMDPTSGISAAEWLNTAAPADIAAIFHRYGEERYTRRIVDAIIEQREEEPLETTKQLAKLVDLAVPKRSRQIGKHPATRVFQATRIFINDELGAIETMLPATLKLLVPQGRLVIISFHSLEDRIIKRFIRDQERGKQLPRDLPVMHKDTEGTLKALGKAIKGSAEDALENSRARSAVLRIAERTGI</sequence>
<dbReference type="EC" id="2.1.1.199" evidence="7"/>
<evidence type="ECO:0000256" key="4">
    <source>
        <dbReference type="ARBA" id="ARBA00022603"/>
    </source>
</evidence>
<dbReference type="Pfam" id="PF01795">
    <property type="entry name" value="Methyltransf_5"/>
    <property type="match status" value="1"/>
</dbReference>
<evidence type="ECO:0000256" key="2">
    <source>
        <dbReference type="ARBA" id="ARBA00022490"/>
    </source>
</evidence>
<accession>A0A2V1GZL5</accession>
<name>A0A2V1GZL5_9GAMM</name>
<evidence type="ECO:0000256" key="7">
    <source>
        <dbReference type="HAMAP-Rule" id="MF_01007"/>
    </source>
</evidence>